<dbReference type="Proteomes" id="UP001188597">
    <property type="component" value="Unassembled WGS sequence"/>
</dbReference>
<feature type="compositionally biased region" description="Polar residues" evidence="3">
    <location>
        <begin position="281"/>
        <end position="290"/>
    </location>
</feature>
<dbReference type="PANTHER" id="PTHR31471:SF52">
    <property type="entry name" value="F12A21.28"/>
    <property type="match status" value="1"/>
</dbReference>
<comment type="similarity">
    <text evidence="1">Belongs to the remorin family.</text>
</comment>
<protein>
    <recommendedName>
        <fullName evidence="4">Remorin C-terminal domain-containing protein</fullName>
    </recommendedName>
</protein>
<evidence type="ECO:0000256" key="1">
    <source>
        <dbReference type="ARBA" id="ARBA00005711"/>
    </source>
</evidence>
<feature type="region of interest" description="Disordered" evidence="3">
    <location>
        <begin position="133"/>
        <end position="210"/>
    </location>
</feature>
<reference evidence="5" key="1">
    <citation type="submission" date="2022-12" db="EMBL/GenBank/DDBJ databases">
        <title>Draft genome assemblies for two species of Escallonia (Escalloniales).</title>
        <authorList>
            <person name="Chanderbali A."/>
            <person name="Dervinis C."/>
            <person name="Anghel I."/>
            <person name="Soltis D."/>
            <person name="Soltis P."/>
            <person name="Zapata F."/>
        </authorList>
    </citation>
    <scope>NUCLEOTIDE SEQUENCE</scope>
    <source>
        <strain evidence="5">UCBG64.0493</strain>
        <tissue evidence="5">Leaf</tissue>
    </source>
</reference>
<organism evidence="5 6">
    <name type="scientific">Escallonia herrerae</name>
    <dbReference type="NCBI Taxonomy" id="1293975"/>
    <lineage>
        <taxon>Eukaryota</taxon>
        <taxon>Viridiplantae</taxon>
        <taxon>Streptophyta</taxon>
        <taxon>Embryophyta</taxon>
        <taxon>Tracheophyta</taxon>
        <taxon>Spermatophyta</taxon>
        <taxon>Magnoliopsida</taxon>
        <taxon>eudicotyledons</taxon>
        <taxon>Gunneridae</taxon>
        <taxon>Pentapetalae</taxon>
        <taxon>asterids</taxon>
        <taxon>campanulids</taxon>
        <taxon>Escalloniales</taxon>
        <taxon>Escalloniaceae</taxon>
        <taxon>Escallonia</taxon>
    </lineage>
</organism>
<feature type="compositionally biased region" description="Basic and acidic residues" evidence="3">
    <location>
        <begin position="166"/>
        <end position="205"/>
    </location>
</feature>
<keyword evidence="6" id="KW-1185">Reference proteome</keyword>
<proteinExistence type="inferred from homology"/>
<dbReference type="InterPro" id="IPR005516">
    <property type="entry name" value="Remorin_C"/>
</dbReference>
<name>A0AA88X759_9ASTE</name>
<dbReference type="Pfam" id="PF03763">
    <property type="entry name" value="Remorin_C"/>
    <property type="match status" value="1"/>
</dbReference>
<gene>
    <name evidence="5" type="ORF">RJ639_029155</name>
</gene>
<sequence length="467" mass="52020">MSLQVTYFVFNPEEESLSQCSLFALESAHGSTGQNMARLAPVQTNPTSKAQEMKRLSLIFELLPVLLMYLADAEQLVEVVALELSGKVEMFLAISDQKGVKMRSIEDKGCLNLGPTQEIPSNSSKNFEFHKGNGANRTSHHRTALGKPTPSKWDDAQKWLVNLSRGGERSQSKNEPRNSNADDRRLITAVPKKEDYSSGEEDGRSECPGSGAMIKYEMEIKKVDCDESIWRVNKSSQNSTSAVRSICVRDMGTEMTPIASQEPSRTATPIRATTPAARSPISSGSSTPVRFQNGVHAPEGCQTGMTSTVNRGEAGRGNSASAATRFGRDREEFNANNVPDCNTSDQATITNPLEIRAMAWDEAERAKYMARYKSEEVKIQAWENHEKRKAEMEMKRMEVKAERLKSRAQEKFTNKLAAAKRIAEEKRANAEAKLNEKAVRTSERADYIRRTGHLPSSFSFKMPSFCW</sequence>
<dbReference type="AlphaFoldDB" id="A0AA88X759"/>
<dbReference type="EMBL" id="JAVXUP010000047">
    <property type="protein sequence ID" value="KAK3040811.1"/>
    <property type="molecule type" value="Genomic_DNA"/>
</dbReference>
<feature type="domain" description="Remorin C-terminal" evidence="4">
    <location>
        <begin position="354"/>
        <end position="456"/>
    </location>
</feature>
<evidence type="ECO:0000313" key="6">
    <source>
        <dbReference type="Proteomes" id="UP001188597"/>
    </source>
</evidence>
<comment type="caution">
    <text evidence="5">The sequence shown here is derived from an EMBL/GenBank/DDBJ whole genome shotgun (WGS) entry which is preliminary data.</text>
</comment>
<feature type="region of interest" description="Disordered" evidence="3">
    <location>
        <begin position="275"/>
        <end position="301"/>
    </location>
</feature>
<evidence type="ECO:0000259" key="4">
    <source>
        <dbReference type="Pfam" id="PF03763"/>
    </source>
</evidence>
<accession>A0AA88X759</accession>
<evidence type="ECO:0000313" key="5">
    <source>
        <dbReference type="EMBL" id="KAK3040811.1"/>
    </source>
</evidence>
<evidence type="ECO:0000256" key="2">
    <source>
        <dbReference type="SAM" id="Coils"/>
    </source>
</evidence>
<dbReference type="PANTHER" id="PTHR31471">
    <property type="entry name" value="OS02G0116800 PROTEIN"/>
    <property type="match status" value="1"/>
</dbReference>
<keyword evidence="2" id="KW-0175">Coiled coil</keyword>
<evidence type="ECO:0000256" key="3">
    <source>
        <dbReference type="SAM" id="MobiDB-lite"/>
    </source>
</evidence>
<feature type="coiled-coil region" evidence="2">
    <location>
        <begin position="382"/>
        <end position="440"/>
    </location>
</feature>